<dbReference type="OrthoDB" id="119229at2"/>
<protein>
    <recommendedName>
        <fullName evidence="3">Lipoprotein</fullName>
    </recommendedName>
</protein>
<dbReference type="STRING" id="159087.Daro_2937"/>
<dbReference type="eggNOG" id="ENOG50302UX">
    <property type="taxonomic scope" value="Bacteria"/>
</dbReference>
<organism evidence="2">
    <name type="scientific">Dechloromonas aromatica (strain RCB)</name>
    <dbReference type="NCBI Taxonomy" id="159087"/>
    <lineage>
        <taxon>Bacteria</taxon>
        <taxon>Pseudomonadati</taxon>
        <taxon>Pseudomonadota</taxon>
        <taxon>Betaproteobacteria</taxon>
        <taxon>Rhodocyclales</taxon>
        <taxon>Azonexaceae</taxon>
        <taxon>Dechloromonas</taxon>
    </lineage>
</organism>
<name>Q47BW4_DECAR</name>
<evidence type="ECO:0000256" key="1">
    <source>
        <dbReference type="SAM" id="SignalP"/>
    </source>
</evidence>
<gene>
    <name evidence="2" type="ordered locus">Daro_2937</name>
</gene>
<sequence length="300" mass="33426">MGLHTFTPRTGRIALTTLGALAILTLAACSKPEPPNIGFAPYGKDYSTKMSLAQVEYKYPIPAAELAKITPDYLAKLDQEQLDQIYARLPAGPIPDGAFDGRILLPRGESGKFRLSEIVGGFTGMGLHLKGLLIEDVGEALWRGKVFFRDERVLRNRIEDLSVLKKIGLVEGEPKKMSYGGKETWLLFPAKLYCGQSLLDARRESIIIDYFFTDEIPGYQESPDFLAGRRGLKVRDEIRMIRPGLYLGRAYLDRAFALNFTLYDKASDDKARDDFVKTGTVQQDCWPGTQARAIPVSAKP</sequence>
<proteinExistence type="predicted"/>
<reference evidence="2" key="1">
    <citation type="submission" date="2005-08" db="EMBL/GenBank/DDBJ databases">
        <title>Complete sequence of Dechloromonas aromatica RCB.</title>
        <authorList>
            <person name="Salinero K.K."/>
            <person name="Copeland A."/>
            <person name="Lucas S."/>
            <person name="Lapidus A."/>
            <person name="Barry K."/>
            <person name="Detter J.C."/>
            <person name="Glavina T."/>
            <person name="Hammon N."/>
            <person name="Israni S."/>
            <person name="Pitluck S."/>
            <person name="Di Bartolo G."/>
            <person name="Trong S."/>
            <person name="Schmutz J."/>
            <person name="Larimer F."/>
            <person name="Land M."/>
            <person name="Ivanova N."/>
            <person name="Richardson P."/>
        </authorList>
    </citation>
    <scope>NUCLEOTIDE SEQUENCE</scope>
    <source>
        <strain evidence="2">RCB</strain>
    </source>
</reference>
<dbReference type="KEGG" id="dar:Daro_2937"/>
<evidence type="ECO:0008006" key="3">
    <source>
        <dbReference type="Google" id="ProtNLM"/>
    </source>
</evidence>
<dbReference type="HOGENOM" id="CLU_905933_0_0_4"/>
<accession>Q47BW4</accession>
<evidence type="ECO:0000313" key="2">
    <source>
        <dbReference type="EMBL" id="AAZ47667.1"/>
    </source>
</evidence>
<dbReference type="AlphaFoldDB" id="Q47BW4"/>
<feature type="chain" id="PRO_5004233033" description="Lipoprotein" evidence="1">
    <location>
        <begin position="28"/>
        <end position="300"/>
    </location>
</feature>
<keyword evidence="1" id="KW-0732">Signal</keyword>
<dbReference type="EMBL" id="CP000089">
    <property type="protein sequence ID" value="AAZ47667.1"/>
    <property type="molecule type" value="Genomic_DNA"/>
</dbReference>
<feature type="signal peptide" evidence="1">
    <location>
        <begin position="1"/>
        <end position="27"/>
    </location>
</feature>